<keyword evidence="2" id="KW-1185">Reference proteome</keyword>
<evidence type="ECO:0000313" key="2">
    <source>
        <dbReference type="Proteomes" id="UP000276133"/>
    </source>
</evidence>
<comment type="caution">
    <text evidence="1">The sequence shown here is derived from an EMBL/GenBank/DDBJ whole genome shotgun (WGS) entry which is preliminary data.</text>
</comment>
<dbReference type="AlphaFoldDB" id="A0A3M7T5R6"/>
<gene>
    <name evidence="1" type="ORF">BpHYR1_039195</name>
</gene>
<dbReference type="Proteomes" id="UP000276133">
    <property type="component" value="Unassembled WGS sequence"/>
</dbReference>
<organism evidence="1 2">
    <name type="scientific">Brachionus plicatilis</name>
    <name type="common">Marine rotifer</name>
    <name type="synonym">Brachionus muelleri</name>
    <dbReference type="NCBI Taxonomy" id="10195"/>
    <lineage>
        <taxon>Eukaryota</taxon>
        <taxon>Metazoa</taxon>
        <taxon>Spiralia</taxon>
        <taxon>Gnathifera</taxon>
        <taxon>Rotifera</taxon>
        <taxon>Eurotatoria</taxon>
        <taxon>Monogononta</taxon>
        <taxon>Pseudotrocha</taxon>
        <taxon>Ploima</taxon>
        <taxon>Brachionidae</taxon>
        <taxon>Brachionus</taxon>
    </lineage>
</organism>
<evidence type="ECO:0000313" key="1">
    <source>
        <dbReference type="EMBL" id="RNA43372.1"/>
    </source>
</evidence>
<name>A0A3M7T5R6_BRAPC</name>
<proteinExistence type="predicted"/>
<accession>A0A3M7T5R6</accession>
<sequence>MNAYCSSMPCANTVTNVKIGSLISCQFFRALCLRFALTELDYKGISGTIPETKIIIPNPRCVSIVRCKEDFNCKA</sequence>
<dbReference type="EMBL" id="REGN01000232">
    <property type="protein sequence ID" value="RNA43372.1"/>
    <property type="molecule type" value="Genomic_DNA"/>
</dbReference>
<reference evidence="1 2" key="1">
    <citation type="journal article" date="2018" name="Sci. Rep.">
        <title>Genomic signatures of local adaptation to the degree of environmental predictability in rotifers.</title>
        <authorList>
            <person name="Franch-Gras L."/>
            <person name="Hahn C."/>
            <person name="Garcia-Roger E.M."/>
            <person name="Carmona M.J."/>
            <person name="Serra M."/>
            <person name="Gomez A."/>
        </authorList>
    </citation>
    <scope>NUCLEOTIDE SEQUENCE [LARGE SCALE GENOMIC DNA]</scope>
    <source>
        <strain evidence="1">HYR1</strain>
    </source>
</reference>
<protein>
    <submittedName>
        <fullName evidence="1">Uncharacterized protein</fullName>
    </submittedName>
</protein>